<dbReference type="RefSeq" id="WP_111410720.1">
    <property type="nucleotide sequence ID" value="NZ_QKXH01000008.1"/>
</dbReference>
<name>A0A2W7TSD7_9FLAO</name>
<protein>
    <submittedName>
        <fullName evidence="1">Uncharacterized protein</fullName>
    </submittedName>
</protein>
<dbReference type="OrthoDB" id="648842at2"/>
<evidence type="ECO:0000313" key="1">
    <source>
        <dbReference type="EMBL" id="PZX92958.1"/>
    </source>
</evidence>
<dbReference type="InterPro" id="IPR046732">
    <property type="entry name" value="DUF6624"/>
</dbReference>
<sequence length="242" mass="27950">MLNVLMQEMKVSILNRYSLVFLLFVFGFSHAQGTIDENLKKELDGIYKSDQILREYIDSETTDSRKLQILNETGYSKDDLANGKVYMIMNNRDSINLIRIEEIIAKYGYPGKTLVGEPTNEAAWFVIQHSKKIADYFPLIQEAGASNEIPFTKVAMMHDRMLMQEGKEQLYGTQGAGMYILNPTSGKKQFWHYIWPIQNAESVNEMRKEAGFTTTVEENAKRMGIVYKRYSLEEIKQLTIKE</sequence>
<gene>
    <name evidence="1" type="ORF">DOS84_13910</name>
</gene>
<dbReference type="AlphaFoldDB" id="A0A2W7TSD7"/>
<dbReference type="Proteomes" id="UP000249177">
    <property type="component" value="Unassembled WGS sequence"/>
</dbReference>
<dbReference type="EMBL" id="QKXH01000008">
    <property type="protein sequence ID" value="PZX92958.1"/>
    <property type="molecule type" value="Genomic_DNA"/>
</dbReference>
<dbReference type="Pfam" id="PF20329">
    <property type="entry name" value="DUF6624"/>
    <property type="match status" value="1"/>
</dbReference>
<proteinExistence type="predicted"/>
<keyword evidence="2" id="KW-1185">Reference proteome</keyword>
<organism evidence="1 2">
    <name type="scientific">Flavobacterium aquariorum</name>
    <dbReference type="NCBI Taxonomy" id="2217670"/>
    <lineage>
        <taxon>Bacteria</taxon>
        <taxon>Pseudomonadati</taxon>
        <taxon>Bacteroidota</taxon>
        <taxon>Flavobacteriia</taxon>
        <taxon>Flavobacteriales</taxon>
        <taxon>Flavobacteriaceae</taxon>
        <taxon>Flavobacterium</taxon>
    </lineage>
</organism>
<accession>A0A2W7TSD7</accession>
<comment type="caution">
    <text evidence="1">The sequence shown here is derived from an EMBL/GenBank/DDBJ whole genome shotgun (WGS) entry which is preliminary data.</text>
</comment>
<reference evidence="1 2" key="1">
    <citation type="submission" date="2018-06" db="EMBL/GenBank/DDBJ databases">
        <title>Flavobacterium sp IMCC34762, genome.</title>
        <authorList>
            <person name="Joung Y."/>
            <person name="Cho J."/>
            <person name="Song J."/>
        </authorList>
    </citation>
    <scope>NUCLEOTIDE SEQUENCE [LARGE SCALE GENOMIC DNA]</scope>
    <source>
        <strain evidence="1 2">IMCC34762</strain>
    </source>
</reference>
<evidence type="ECO:0000313" key="2">
    <source>
        <dbReference type="Proteomes" id="UP000249177"/>
    </source>
</evidence>